<evidence type="ECO:0000256" key="4">
    <source>
        <dbReference type="ARBA" id="ARBA00022475"/>
    </source>
</evidence>
<keyword evidence="4" id="KW-1003">Cell membrane</keyword>
<dbReference type="Proteomes" id="UP000001542">
    <property type="component" value="Unassembled WGS sequence"/>
</dbReference>
<feature type="transmembrane region" description="Helical" evidence="8">
    <location>
        <begin position="198"/>
        <end position="225"/>
    </location>
</feature>
<keyword evidence="7 8" id="KW-0472">Membrane</keyword>
<dbReference type="GO" id="GO:0042910">
    <property type="term" value="F:xenobiotic transmembrane transporter activity"/>
    <property type="evidence" value="ECO:0007669"/>
    <property type="project" value="InterPro"/>
</dbReference>
<dbReference type="VEuPathDB" id="TrichDB:TVAGG3_0670290"/>
<evidence type="ECO:0000313" key="10">
    <source>
        <dbReference type="Proteomes" id="UP000001542"/>
    </source>
</evidence>
<comment type="similarity">
    <text evidence="2">Belongs to the multi antimicrobial extrusion (MATE) (TC 2.A.66.1) family.</text>
</comment>
<keyword evidence="5 8" id="KW-0812">Transmembrane</keyword>
<dbReference type="InterPro" id="IPR052031">
    <property type="entry name" value="Membrane_Transporter-Flippase"/>
</dbReference>
<reference evidence="9" key="2">
    <citation type="journal article" date="2007" name="Science">
        <title>Draft genome sequence of the sexually transmitted pathogen Trichomonas vaginalis.</title>
        <authorList>
            <person name="Carlton J.M."/>
            <person name="Hirt R.P."/>
            <person name="Silva J.C."/>
            <person name="Delcher A.L."/>
            <person name="Schatz M."/>
            <person name="Zhao Q."/>
            <person name="Wortman J.R."/>
            <person name="Bidwell S.L."/>
            <person name="Alsmark U.C.M."/>
            <person name="Besteiro S."/>
            <person name="Sicheritz-Ponten T."/>
            <person name="Noel C.J."/>
            <person name="Dacks J.B."/>
            <person name="Foster P.G."/>
            <person name="Simillion C."/>
            <person name="Van de Peer Y."/>
            <person name="Miranda-Saavedra D."/>
            <person name="Barton G.J."/>
            <person name="Westrop G.D."/>
            <person name="Mueller S."/>
            <person name="Dessi D."/>
            <person name="Fiori P.L."/>
            <person name="Ren Q."/>
            <person name="Paulsen I."/>
            <person name="Zhang H."/>
            <person name="Bastida-Corcuera F.D."/>
            <person name="Simoes-Barbosa A."/>
            <person name="Brown M.T."/>
            <person name="Hayes R.D."/>
            <person name="Mukherjee M."/>
            <person name="Okumura C.Y."/>
            <person name="Schneider R."/>
            <person name="Smith A.J."/>
            <person name="Vanacova S."/>
            <person name="Villalvazo M."/>
            <person name="Haas B.J."/>
            <person name="Pertea M."/>
            <person name="Feldblyum T.V."/>
            <person name="Utterback T.R."/>
            <person name="Shu C.L."/>
            <person name="Osoegawa K."/>
            <person name="de Jong P.J."/>
            <person name="Hrdy I."/>
            <person name="Horvathova L."/>
            <person name="Zubacova Z."/>
            <person name="Dolezal P."/>
            <person name="Malik S.B."/>
            <person name="Logsdon J.M. Jr."/>
            <person name="Henze K."/>
            <person name="Gupta A."/>
            <person name="Wang C.C."/>
            <person name="Dunne R.L."/>
            <person name="Upcroft J.A."/>
            <person name="Upcroft P."/>
            <person name="White O."/>
            <person name="Salzberg S.L."/>
            <person name="Tang P."/>
            <person name="Chiu C.-H."/>
            <person name="Lee Y.-S."/>
            <person name="Embley T.M."/>
            <person name="Coombs G.H."/>
            <person name="Mottram J.C."/>
            <person name="Tachezy J."/>
            <person name="Fraser-Liggett C.M."/>
            <person name="Johnson P.J."/>
        </authorList>
    </citation>
    <scope>NUCLEOTIDE SEQUENCE [LARGE SCALE GENOMIC DNA]</scope>
    <source>
        <strain evidence="9">G3</strain>
    </source>
</reference>
<feature type="transmembrane region" description="Helical" evidence="8">
    <location>
        <begin position="327"/>
        <end position="348"/>
    </location>
</feature>
<dbReference type="SMR" id="A2EF19"/>
<protein>
    <recommendedName>
        <fullName evidence="11">MatE family protein</fullName>
    </recommendedName>
</protein>
<dbReference type="InterPro" id="IPR002528">
    <property type="entry name" value="MATE_fam"/>
</dbReference>
<dbReference type="AlphaFoldDB" id="A2EF19"/>
<dbReference type="GO" id="GO:0005886">
    <property type="term" value="C:plasma membrane"/>
    <property type="evidence" value="ECO:0007669"/>
    <property type="project" value="UniProtKB-SubCell"/>
</dbReference>
<evidence type="ECO:0000313" key="9">
    <source>
        <dbReference type="EMBL" id="EAY08735.1"/>
    </source>
</evidence>
<feature type="transmembrane region" description="Helical" evidence="8">
    <location>
        <begin position="162"/>
        <end position="186"/>
    </location>
</feature>
<evidence type="ECO:0000256" key="8">
    <source>
        <dbReference type="SAM" id="Phobius"/>
    </source>
</evidence>
<name>A2EF19_TRIV3</name>
<evidence type="ECO:0000256" key="2">
    <source>
        <dbReference type="ARBA" id="ARBA00010199"/>
    </source>
</evidence>
<dbReference type="VEuPathDB" id="TrichDB:TVAG_251610"/>
<sequence length="365" mass="39948">MKSETQTAEDIRLGGSSPFVTIMKLCISPLLFAIFSGVQDSIDLYIIKKGFGKDGVTVVSIAGGLKSLVSLLSTFASGGASVKTGQLIAKHEYEKAGKLFVEFIRVGLFIGIILPLLLLPACPMILTKIGMPEKLKTVGVRYLTPIFIYPFFVYLFNFLNSILMSMGFSILSSVIQVLALLLSLGLDALFIWGFHASIGWMGVALVSGPSTICLIVFFLFIFNVFAVKPVWSSFFAKPSPEFYDAHWLTIPTVVMVLFTLTCPLIVVGFVTKASKNIGKDKIFPTVYATTAKAYTILLTCSNDAISGLGPCANYAFTRNDLKRFTKLVANAFILPGLIVATIWPIMVFTPKIVLKIWLDDPEMLE</sequence>
<organism evidence="9 10">
    <name type="scientific">Trichomonas vaginalis (strain ATCC PRA-98 / G3)</name>
    <dbReference type="NCBI Taxonomy" id="412133"/>
    <lineage>
        <taxon>Eukaryota</taxon>
        <taxon>Metamonada</taxon>
        <taxon>Parabasalia</taxon>
        <taxon>Trichomonadida</taxon>
        <taxon>Trichomonadidae</taxon>
        <taxon>Trichomonas</taxon>
    </lineage>
</organism>
<evidence type="ECO:0000256" key="6">
    <source>
        <dbReference type="ARBA" id="ARBA00022989"/>
    </source>
</evidence>
<evidence type="ECO:0000256" key="7">
    <source>
        <dbReference type="ARBA" id="ARBA00023136"/>
    </source>
</evidence>
<dbReference type="CDD" id="cd12082">
    <property type="entry name" value="MATE_like"/>
    <property type="match status" value="1"/>
</dbReference>
<dbReference type="PANTHER" id="PTHR43549">
    <property type="entry name" value="MULTIDRUG RESISTANCE PROTEIN YPNP-RELATED"/>
    <property type="match status" value="1"/>
</dbReference>
<reference evidence="9" key="1">
    <citation type="submission" date="2006-10" db="EMBL/GenBank/DDBJ databases">
        <authorList>
            <person name="Amadeo P."/>
            <person name="Zhao Q."/>
            <person name="Wortman J."/>
            <person name="Fraser-Liggett C."/>
            <person name="Carlton J."/>
        </authorList>
    </citation>
    <scope>NUCLEOTIDE SEQUENCE</scope>
    <source>
        <strain evidence="9">G3</strain>
    </source>
</reference>
<evidence type="ECO:0000256" key="1">
    <source>
        <dbReference type="ARBA" id="ARBA00004651"/>
    </source>
</evidence>
<feature type="transmembrane region" description="Helical" evidence="8">
    <location>
        <begin position="138"/>
        <end position="156"/>
    </location>
</feature>
<keyword evidence="10" id="KW-1185">Reference proteome</keyword>
<keyword evidence="6 8" id="KW-1133">Transmembrane helix</keyword>
<dbReference type="Pfam" id="PF01554">
    <property type="entry name" value="MatE"/>
    <property type="match status" value="1"/>
</dbReference>
<comment type="subcellular location">
    <subcellularLocation>
        <location evidence="1">Cell membrane</location>
        <topology evidence="1">Multi-pass membrane protein</topology>
    </subcellularLocation>
</comment>
<dbReference type="GO" id="GO:0015297">
    <property type="term" value="F:antiporter activity"/>
    <property type="evidence" value="ECO:0007669"/>
    <property type="project" value="InterPro"/>
</dbReference>
<dbReference type="PANTHER" id="PTHR43549:SF2">
    <property type="entry name" value="MULTIDRUG RESISTANCE PROTEIN NORM-RELATED"/>
    <property type="match status" value="1"/>
</dbReference>
<feature type="transmembrane region" description="Helical" evidence="8">
    <location>
        <begin position="245"/>
        <end position="271"/>
    </location>
</feature>
<dbReference type="EMBL" id="DS113372">
    <property type="protein sequence ID" value="EAY08735.1"/>
    <property type="molecule type" value="Genomic_DNA"/>
</dbReference>
<evidence type="ECO:0000256" key="5">
    <source>
        <dbReference type="ARBA" id="ARBA00022692"/>
    </source>
</evidence>
<proteinExistence type="inferred from homology"/>
<gene>
    <name evidence="9" type="ORF">TVAG_251610</name>
</gene>
<dbReference type="RefSeq" id="XP_001320958.1">
    <property type="nucleotide sequence ID" value="XM_001320923.1"/>
</dbReference>
<dbReference type="InParanoid" id="A2EF19"/>
<accession>A2EF19</accession>
<feature type="transmembrane region" description="Helical" evidence="8">
    <location>
        <begin position="103"/>
        <end position="126"/>
    </location>
</feature>
<keyword evidence="3" id="KW-0813">Transport</keyword>
<dbReference type="KEGG" id="tva:4766642"/>
<feature type="transmembrane region" description="Helical" evidence="8">
    <location>
        <begin position="21"/>
        <end position="38"/>
    </location>
</feature>
<evidence type="ECO:0000256" key="3">
    <source>
        <dbReference type="ARBA" id="ARBA00022448"/>
    </source>
</evidence>
<evidence type="ECO:0008006" key="11">
    <source>
        <dbReference type="Google" id="ProtNLM"/>
    </source>
</evidence>